<feature type="signal peptide" evidence="1">
    <location>
        <begin position="1"/>
        <end position="17"/>
    </location>
</feature>
<gene>
    <name evidence="3" type="ORF">FBQ74_10970</name>
</gene>
<evidence type="ECO:0000313" key="4">
    <source>
        <dbReference type="Proteomes" id="UP000304912"/>
    </source>
</evidence>
<dbReference type="EMBL" id="CP039852">
    <property type="protein sequence ID" value="QCZ93969.1"/>
    <property type="molecule type" value="Genomic_DNA"/>
</dbReference>
<name>A0A5B7YHM0_9ALTE</name>
<dbReference type="InterPro" id="IPR029058">
    <property type="entry name" value="AB_hydrolase_fold"/>
</dbReference>
<dbReference type="GO" id="GO:0008236">
    <property type="term" value="F:serine-type peptidase activity"/>
    <property type="evidence" value="ECO:0007669"/>
    <property type="project" value="InterPro"/>
</dbReference>
<proteinExistence type="predicted"/>
<dbReference type="Proteomes" id="UP000304912">
    <property type="component" value="Chromosome"/>
</dbReference>
<sequence length="331" mass="35960">MKGYVITIGLAMFSASALCQQMNINTDNITVSGLSSGGYMANQYHIAHSDKVSGAAIISAGPYYCARNDITIALGACVDKSEEMPLDAFSSQAESWASQGKIAPLTNLSQDRVWLLHGTRDQRVAESVTGSLYQQYQNWITDGKVEYVNDKPFGHLLPTMDKGVSCDSSASPYIGDCDYDAAGKALSFLLGELNAPAQTLSGEVVSFDQQEIGGKNAETLAREGFAYLPESCKQGEACQVHVSFHGCNQYADEIGKAYVDNSGFNRWADSNNLVVIYPQTKKSLFMPLNPQGCWDWWGYTGGDYATRDGAQIQAVEAFINSFAKTTEQDKS</sequence>
<evidence type="ECO:0000313" key="3">
    <source>
        <dbReference type="EMBL" id="QCZ93969.1"/>
    </source>
</evidence>
<feature type="chain" id="PRO_5022707301" evidence="1">
    <location>
        <begin position="18"/>
        <end position="331"/>
    </location>
</feature>
<evidence type="ECO:0000256" key="1">
    <source>
        <dbReference type="SAM" id="SignalP"/>
    </source>
</evidence>
<protein>
    <submittedName>
        <fullName evidence="3">Polyhydroxybutyrate depolymerase</fullName>
    </submittedName>
</protein>
<dbReference type="OrthoDB" id="505233at2"/>
<dbReference type="AlphaFoldDB" id="A0A5B7YHM0"/>
<dbReference type="Gene3D" id="3.40.50.1820">
    <property type="entry name" value="alpha/beta hydrolase"/>
    <property type="match status" value="2"/>
</dbReference>
<dbReference type="PANTHER" id="PTHR42972:SF8">
    <property type="entry name" value="POLYHYDROXYBUTYRATE DEPOLYMERASE"/>
    <property type="match status" value="1"/>
</dbReference>
<dbReference type="Pfam" id="PF00326">
    <property type="entry name" value="Peptidase_S9"/>
    <property type="match status" value="1"/>
</dbReference>
<dbReference type="PANTHER" id="PTHR42972">
    <property type="entry name" value="TOL-PAL SYSTEM PROTEIN TOLB"/>
    <property type="match status" value="1"/>
</dbReference>
<dbReference type="InterPro" id="IPR001375">
    <property type="entry name" value="Peptidase_S9_cat"/>
</dbReference>
<organism evidence="3 4">
    <name type="scientific">Salinimonas iocasae</name>
    <dbReference type="NCBI Taxonomy" id="2572577"/>
    <lineage>
        <taxon>Bacteria</taxon>
        <taxon>Pseudomonadati</taxon>
        <taxon>Pseudomonadota</taxon>
        <taxon>Gammaproteobacteria</taxon>
        <taxon>Alteromonadales</taxon>
        <taxon>Alteromonadaceae</taxon>
        <taxon>Alteromonas/Salinimonas group</taxon>
        <taxon>Salinimonas</taxon>
    </lineage>
</organism>
<dbReference type="RefSeq" id="WP_139756711.1">
    <property type="nucleotide sequence ID" value="NZ_CP039852.1"/>
</dbReference>
<evidence type="ECO:0000259" key="2">
    <source>
        <dbReference type="Pfam" id="PF00326"/>
    </source>
</evidence>
<dbReference type="GO" id="GO:0006508">
    <property type="term" value="P:proteolysis"/>
    <property type="evidence" value="ECO:0007669"/>
    <property type="project" value="InterPro"/>
</dbReference>
<dbReference type="KEGG" id="salk:FBQ74_10970"/>
<accession>A0A5B7YHM0</accession>
<keyword evidence="1" id="KW-0732">Signal</keyword>
<feature type="domain" description="Peptidase S9 prolyl oligopeptidase catalytic" evidence="2">
    <location>
        <begin position="15"/>
        <end position="156"/>
    </location>
</feature>
<reference evidence="3 4" key="1">
    <citation type="submission" date="2019-04" db="EMBL/GenBank/DDBJ databases">
        <title>Salinimonas iocasae sp. nov., a halophilic bacterium isolated from the outer tube casing of tubeworms in Okinawa Trough.</title>
        <authorList>
            <person name="Zhang H."/>
            <person name="Wang H."/>
            <person name="Li C."/>
        </authorList>
    </citation>
    <scope>NUCLEOTIDE SEQUENCE [LARGE SCALE GENOMIC DNA]</scope>
    <source>
        <strain evidence="3 4">KX18D6</strain>
    </source>
</reference>
<keyword evidence="4" id="KW-1185">Reference proteome</keyword>
<dbReference type="SUPFAM" id="SSF53474">
    <property type="entry name" value="alpha/beta-Hydrolases"/>
    <property type="match status" value="1"/>
</dbReference>